<dbReference type="EMBL" id="GL445250">
    <property type="protein sequence ID" value="EFN89924.1"/>
    <property type="molecule type" value="Genomic_DNA"/>
</dbReference>
<dbReference type="InParanoid" id="E2B2V5"/>
<evidence type="ECO:0000313" key="1">
    <source>
        <dbReference type="EMBL" id="EFN89924.1"/>
    </source>
</evidence>
<dbReference type="Proteomes" id="UP000008237">
    <property type="component" value="Unassembled WGS sequence"/>
</dbReference>
<reference evidence="1 2" key="1">
    <citation type="journal article" date="2010" name="Science">
        <title>Genomic comparison of the ants Camponotus floridanus and Harpegnathos saltator.</title>
        <authorList>
            <person name="Bonasio R."/>
            <person name="Zhang G."/>
            <person name="Ye C."/>
            <person name="Mutti N.S."/>
            <person name="Fang X."/>
            <person name="Qin N."/>
            <person name="Donahue G."/>
            <person name="Yang P."/>
            <person name="Li Q."/>
            <person name="Li C."/>
            <person name="Zhang P."/>
            <person name="Huang Z."/>
            <person name="Berger S.L."/>
            <person name="Reinberg D."/>
            <person name="Wang J."/>
            <person name="Liebig J."/>
        </authorList>
    </citation>
    <scope>NUCLEOTIDE SEQUENCE [LARGE SCALE GENOMIC DNA]</scope>
    <source>
        <strain evidence="1 2">R22 G/1</strain>
    </source>
</reference>
<accession>E2B2V5</accession>
<proteinExistence type="predicted"/>
<evidence type="ECO:0000313" key="2">
    <source>
        <dbReference type="Proteomes" id="UP000008237"/>
    </source>
</evidence>
<sequence length="142" mass="16080">MTNTTNGFTASQESVLFDEDTFSEIQTDLKSTLSLLLDDKDLFGGFKRSISDISDIEQLAFPNEWKRIKKEENEEMTPLPEITQLDDTFGGKLNFQYSFADDGTGQDWVVSILDLISKNLDYIILFFSNIVIKIDTVPSAHP</sequence>
<dbReference type="AlphaFoldDB" id="E2B2V5"/>
<gene>
    <name evidence="1" type="ORF">EAI_15223</name>
</gene>
<dbReference type="OrthoDB" id="5915660at2759"/>
<organism evidence="2">
    <name type="scientific">Harpegnathos saltator</name>
    <name type="common">Jerdon's jumping ant</name>
    <dbReference type="NCBI Taxonomy" id="610380"/>
    <lineage>
        <taxon>Eukaryota</taxon>
        <taxon>Metazoa</taxon>
        <taxon>Ecdysozoa</taxon>
        <taxon>Arthropoda</taxon>
        <taxon>Hexapoda</taxon>
        <taxon>Insecta</taxon>
        <taxon>Pterygota</taxon>
        <taxon>Neoptera</taxon>
        <taxon>Endopterygota</taxon>
        <taxon>Hymenoptera</taxon>
        <taxon>Apocrita</taxon>
        <taxon>Aculeata</taxon>
        <taxon>Formicoidea</taxon>
        <taxon>Formicidae</taxon>
        <taxon>Ponerinae</taxon>
        <taxon>Ponerini</taxon>
        <taxon>Harpegnathos</taxon>
    </lineage>
</organism>
<name>E2B2V5_HARSA</name>
<keyword evidence="2" id="KW-1185">Reference proteome</keyword>
<protein>
    <submittedName>
        <fullName evidence="1">Uncharacterized protein</fullName>
    </submittedName>
</protein>